<dbReference type="Gene3D" id="3.30.1330.30">
    <property type="match status" value="1"/>
</dbReference>
<dbReference type="InterPro" id="IPR038069">
    <property type="entry name" value="Pelota/DOM34_N"/>
</dbReference>
<protein>
    <recommendedName>
        <fullName evidence="6">eRF1/Pelota-like N-terminal domain-containing protein</fullName>
    </recommendedName>
</protein>
<evidence type="ECO:0000256" key="2">
    <source>
        <dbReference type="ARBA" id="ARBA00004496"/>
    </source>
</evidence>
<keyword evidence="4" id="KW-0963">Cytoplasm</keyword>
<evidence type="ECO:0000256" key="1">
    <source>
        <dbReference type="ARBA" id="ARBA00001968"/>
    </source>
</evidence>
<name>A0ABQ7WFQ1_SOLTU</name>
<dbReference type="SUPFAM" id="SSF159065">
    <property type="entry name" value="Dom34/Pelota N-terminal domain-like"/>
    <property type="match status" value="1"/>
</dbReference>
<dbReference type="InterPro" id="IPR005142">
    <property type="entry name" value="eRF1_3"/>
</dbReference>
<accession>A0ABQ7WFQ1</accession>
<gene>
    <name evidence="7" type="ORF">KY290_005986</name>
</gene>
<comment type="cofactor">
    <cofactor evidence="1">
        <name>a divalent metal cation</name>
        <dbReference type="ChEBI" id="CHEBI:60240"/>
    </cofactor>
</comment>
<organism evidence="7 8">
    <name type="scientific">Solanum tuberosum</name>
    <name type="common">Potato</name>
    <dbReference type="NCBI Taxonomy" id="4113"/>
    <lineage>
        <taxon>Eukaryota</taxon>
        <taxon>Viridiplantae</taxon>
        <taxon>Streptophyta</taxon>
        <taxon>Embryophyta</taxon>
        <taxon>Tracheophyta</taxon>
        <taxon>Spermatophyta</taxon>
        <taxon>Magnoliopsida</taxon>
        <taxon>eudicotyledons</taxon>
        <taxon>Gunneridae</taxon>
        <taxon>Pentapetalae</taxon>
        <taxon>asterids</taxon>
        <taxon>lamiids</taxon>
        <taxon>Solanales</taxon>
        <taxon>Solanaceae</taxon>
        <taxon>Solanoideae</taxon>
        <taxon>Solaneae</taxon>
        <taxon>Solanum</taxon>
    </lineage>
</organism>
<dbReference type="InterPro" id="IPR029064">
    <property type="entry name" value="Ribosomal_eL30-like_sf"/>
</dbReference>
<evidence type="ECO:0000313" key="8">
    <source>
        <dbReference type="Proteomes" id="UP000826656"/>
    </source>
</evidence>
<dbReference type="Gene3D" id="2.30.30.870">
    <property type="entry name" value="Pelota, domain A"/>
    <property type="match status" value="1"/>
</dbReference>
<dbReference type="SUPFAM" id="SSF55315">
    <property type="entry name" value="L30e-like"/>
    <property type="match status" value="1"/>
</dbReference>
<dbReference type="Pfam" id="PF03465">
    <property type="entry name" value="eRF1_3"/>
    <property type="match status" value="1"/>
</dbReference>
<dbReference type="Pfam" id="PF26356">
    <property type="entry name" value="Pelota_N"/>
    <property type="match status" value="1"/>
</dbReference>
<proteinExistence type="inferred from homology"/>
<dbReference type="SUPFAM" id="SSF53137">
    <property type="entry name" value="Translational machinery components"/>
    <property type="match status" value="1"/>
</dbReference>
<evidence type="ECO:0000259" key="6">
    <source>
        <dbReference type="SMART" id="SM01194"/>
    </source>
</evidence>
<comment type="caution">
    <text evidence="7">The sequence shown here is derived from an EMBL/GenBank/DDBJ whole genome shotgun (WGS) entry which is preliminary data.</text>
</comment>
<reference evidence="7 8" key="1">
    <citation type="journal article" date="2021" name="bioRxiv">
        <title>Chromosome-scale and haplotype-resolved genome assembly of a tetraploid potato cultivar.</title>
        <authorList>
            <person name="Sun H."/>
            <person name="Jiao W.-B."/>
            <person name="Krause K."/>
            <person name="Campoy J.A."/>
            <person name="Goel M."/>
            <person name="Folz-Donahue K."/>
            <person name="Kukat C."/>
            <person name="Huettel B."/>
            <person name="Schneeberger K."/>
        </authorList>
    </citation>
    <scope>NUCLEOTIDE SEQUENCE [LARGE SCALE GENOMIC DNA]</scope>
    <source>
        <strain evidence="7">SolTubOtavaFocal</strain>
        <tissue evidence="7">Leaves</tissue>
    </source>
</reference>
<dbReference type="InterPro" id="IPR042226">
    <property type="entry name" value="eFR1_2_sf"/>
</dbReference>
<sequence length="373" mass="42783">MKLSGEKLVPNQPGTITIIPEKPNDLWLLFNLIANDDVVSATTTRKIQFSSHSTKNRKIQFSSDSTKKKSSSRVQVQLEIKITNVDYAKDCSTIRVRGKTITSNEYVNPGTFHTLELETKKEFKLTKKLWDEEMIRILKEGSNQNGKYDLGIILMKNTFAEILLVDNNATTITHCATIRNEKTSKNNSNLGKFFDSLFVSFRKHIDMNVIPYVVIASKDSIKDDFRAYLLLEAHKWKIKSIERNISCILMVNHNNIKDILSDKVVTNMNTNTKVLEQFMNMVINKCDWVCYGTKSVEYAHELLAIETLLITEELLENKDINLRKKYSKLKKLVQETDGKVVQFSNIERDRLAQMTGIAAILRFPIPNIDDLVL</sequence>
<dbReference type="PANTHER" id="PTHR10853:SF3">
    <property type="entry name" value="EUKARYOTIC RELEASE FACTOR 1 (ERF1) FAMILY PROTEIN"/>
    <property type="match status" value="1"/>
</dbReference>
<dbReference type="SMART" id="SM01194">
    <property type="entry name" value="eRF1_1"/>
    <property type="match status" value="1"/>
</dbReference>
<dbReference type="EMBL" id="JAIVGD010000002">
    <property type="protein sequence ID" value="KAH0779559.1"/>
    <property type="molecule type" value="Genomic_DNA"/>
</dbReference>
<comment type="similarity">
    <text evidence="3">Belongs to the eukaryotic release factor 1 family. Pelota subfamily.</text>
</comment>
<keyword evidence="5" id="KW-0479">Metal-binding</keyword>
<dbReference type="InterPro" id="IPR005140">
    <property type="entry name" value="eRF1_Pelota-like_N"/>
</dbReference>
<dbReference type="InterPro" id="IPR004405">
    <property type="entry name" value="TF_pelota"/>
</dbReference>
<comment type="subcellular location">
    <subcellularLocation>
        <location evidence="2">Cytoplasm</location>
    </subcellularLocation>
</comment>
<evidence type="ECO:0000256" key="4">
    <source>
        <dbReference type="ARBA" id="ARBA00022490"/>
    </source>
</evidence>
<dbReference type="PANTHER" id="PTHR10853">
    <property type="entry name" value="PELOTA"/>
    <property type="match status" value="1"/>
</dbReference>
<feature type="domain" description="eRF1/Pelota-like N-terminal" evidence="6">
    <location>
        <begin position="1"/>
        <end position="143"/>
    </location>
</feature>
<evidence type="ECO:0000256" key="5">
    <source>
        <dbReference type="ARBA" id="ARBA00022723"/>
    </source>
</evidence>
<keyword evidence="8" id="KW-1185">Reference proteome</keyword>
<evidence type="ECO:0000256" key="3">
    <source>
        <dbReference type="ARBA" id="ARBA00009504"/>
    </source>
</evidence>
<dbReference type="Proteomes" id="UP000826656">
    <property type="component" value="Unassembled WGS sequence"/>
</dbReference>
<dbReference type="InterPro" id="IPR058547">
    <property type="entry name" value="Pelota_N"/>
</dbReference>
<dbReference type="Gene3D" id="3.30.420.60">
    <property type="entry name" value="eRF1 domain 2"/>
    <property type="match status" value="1"/>
</dbReference>
<evidence type="ECO:0000313" key="7">
    <source>
        <dbReference type="EMBL" id="KAH0779559.1"/>
    </source>
</evidence>